<gene>
    <name evidence="1" type="primary">70</name>
    <name evidence="1" type="ORF">PBI_TRIPLEJ_70</name>
</gene>
<dbReference type="EMBL" id="MN234178">
    <property type="protein sequence ID" value="QFG09614.1"/>
    <property type="molecule type" value="Genomic_DNA"/>
</dbReference>
<dbReference type="GeneID" id="55813833"/>
<dbReference type="RefSeq" id="YP_009884473.1">
    <property type="nucleotide sequence ID" value="NC_049470.1"/>
</dbReference>
<organism evidence="1 2">
    <name type="scientific">Arthrobacter phage TripleJ</name>
    <dbReference type="NCBI Taxonomy" id="2599838"/>
    <lineage>
        <taxon>Viruses</taxon>
        <taxon>Duplodnaviria</taxon>
        <taxon>Heunggongvirae</taxon>
        <taxon>Uroviricota</taxon>
        <taxon>Caudoviricetes</taxon>
        <taxon>Triplejayvirus</taxon>
        <taxon>Triplejayvirus tripleJ</taxon>
    </lineage>
</organism>
<dbReference type="KEGG" id="vg:55813833"/>
<dbReference type="Proteomes" id="UP000325735">
    <property type="component" value="Segment"/>
</dbReference>
<evidence type="ECO:0000313" key="1">
    <source>
        <dbReference type="EMBL" id="QFG09614.1"/>
    </source>
</evidence>
<keyword evidence="2" id="KW-1185">Reference proteome</keyword>
<evidence type="ECO:0000313" key="2">
    <source>
        <dbReference type="Proteomes" id="UP000325735"/>
    </source>
</evidence>
<protein>
    <submittedName>
        <fullName evidence="1">Uncharacterized protein</fullName>
    </submittedName>
</protein>
<proteinExistence type="predicted"/>
<sequence>MTAPALPRPDITALRAEAARLDDAYTQAIRDAAQTRNWYMVPAAAHAAKQARATLRAAEETTSGL</sequence>
<accession>A0A5J6THU2</accession>
<name>A0A5J6THU2_9CAUD</name>
<reference evidence="1 2" key="1">
    <citation type="submission" date="2019-07" db="EMBL/GenBank/DDBJ databases">
        <authorList>
            <person name="Stoner T.H."/>
            <person name="Garlena R.A."/>
            <person name="Russell D.A."/>
            <person name="Pope W.H."/>
            <person name="Jacobs-Sera D."/>
            <person name="Hatfull G.F."/>
        </authorList>
    </citation>
    <scope>NUCLEOTIDE SEQUENCE [LARGE SCALE GENOMIC DNA]</scope>
</reference>